<gene>
    <name evidence="11" type="ORF">EYB31_09590</name>
</gene>
<evidence type="ECO:0000256" key="1">
    <source>
        <dbReference type="ARBA" id="ARBA00004635"/>
    </source>
</evidence>
<keyword evidence="4 8" id="KW-0732">Signal</keyword>
<feature type="chain" id="PRO_5039079275" evidence="8">
    <location>
        <begin position="27"/>
        <end position="379"/>
    </location>
</feature>
<feature type="domain" description="Spore germination protein N-terminal" evidence="10">
    <location>
        <begin position="26"/>
        <end position="191"/>
    </location>
</feature>
<dbReference type="AlphaFoldDB" id="A0A4V2J4H5"/>
<dbReference type="InterPro" id="IPR008844">
    <property type="entry name" value="Spore_GerAC-like"/>
</dbReference>
<evidence type="ECO:0000256" key="3">
    <source>
        <dbReference type="ARBA" id="ARBA00022544"/>
    </source>
</evidence>
<dbReference type="InterPro" id="IPR046953">
    <property type="entry name" value="Spore_GerAC-like_C"/>
</dbReference>
<accession>A0A4V2J4H5</accession>
<evidence type="ECO:0000256" key="7">
    <source>
        <dbReference type="ARBA" id="ARBA00023288"/>
    </source>
</evidence>
<keyword evidence="12" id="KW-1185">Reference proteome</keyword>
<evidence type="ECO:0000256" key="2">
    <source>
        <dbReference type="ARBA" id="ARBA00007886"/>
    </source>
</evidence>
<comment type="caution">
    <text evidence="11">The sequence shown here is derived from an EMBL/GenBank/DDBJ whole genome shotgun (WGS) entry which is preliminary data.</text>
</comment>
<feature type="domain" description="Spore germination GerAC-like C-terminal" evidence="9">
    <location>
        <begin position="204"/>
        <end position="366"/>
    </location>
</feature>
<keyword evidence="6" id="KW-0564">Palmitate</keyword>
<organism evidence="11 12">
    <name type="scientific">Paenibacillus thalictri</name>
    <dbReference type="NCBI Taxonomy" id="2527873"/>
    <lineage>
        <taxon>Bacteria</taxon>
        <taxon>Bacillati</taxon>
        <taxon>Bacillota</taxon>
        <taxon>Bacilli</taxon>
        <taxon>Bacillales</taxon>
        <taxon>Paenibacillaceae</taxon>
        <taxon>Paenibacillus</taxon>
    </lineage>
</organism>
<dbReference type="InterPro" id="IPR057336">
    <property type="entry name" value="GerAC_N"/>
</dbReference>
<dbReference type="GO" id="GO:0016020">
    <property type="term" value="C:membrane"/>
    <property type="evidence" value="ECO:0007669"/>
    <property type="project" value="UniProtKB-SubCell"/>
</dbReference>
<dbReference type="InterPro" id="IPR038501">
    <property type="entry name" value="Spore_GerAC_C_sf"/>
</dbReference>
<dbReference type="OrthoDB" id="2569624at2"/>
<keyword evidence="5" id="KW-0472">Membrane</keyword>
<dbReference type="Gene3D" id="6.20.190.10">
    <property type="entry name" value="Nutrient germinant receptor protein C, domain 1"/>
    <property type="match status" value="1"/>
</dbReference>
<dbReference type="NCBIfam" id="TIGR02887">
    <property type="entry name" value="spore_ger_x_C"/>
    <property type="match status" value="1"/>
</dbReference>
<dbReference type="PANTHER" id="PTHR35789:SF1">
    <property type="entry name" value="SPORE GERMINATION PROTEIN B3"/>
    <property type="match status" value="1"/>
</dbReference>
<reference evidence="11 12" key="1">
    <citation type="submission" date="2019-02" db="EMBL/GenBank/DDBJ databases">
        <title>Paenibacillus sp. nov., isolated from surface-sterilized tissue of Thalictrum simplex L.</title>
        <authorList>
            <person name="Tuo L."/>
        </authorList>
    </citation>
    <scope>NUCLEOTIDE SEQUENCE [LARGE SCALE GENOMIC DNA]</scope>
    <source>
        <strain evidence="11 12">N2SHLJ1</strain>
    </source>
</reference>
<feature type="signal peptide" evidence="8">
    <location>
        <begin position="1"/>
        <end position="26"/>
    </location>
</feature>
<keyword evidence="3" id="KW-0309">Germination</keyword>
<dbReference type="PANTHER" id="PTHR35789">
    <property type="entry name" value="SPORE GERMINATION PROTEIN B3"/>
    <property type="match status" value="1"/>
</dbReference>
<dbReference type="Gene3D" id="3.30.300.210">
    <property type="entry name" value="Nutrient germinant receptor protein C, domain 3"/>
    <property type="match status" value="1"/>
</dbReference>
<protein>
    <submittedName>
        <fullName evidence="11">Ger(X)C family spore germination protein</fullName>
    </submittedName>
</protein>
<sequence length="379" mass="42511">MTRMTLMKTVCLLVCLCLLTSCSGLELNQRGFILGVALDLGKNGNIELTSQFYRPSLTGTGTVVNIHTEGITLFDAIRDITMKLGRKSQWSHMQTILIGEQIAKSERCKEVLDFFYRDDEPRLTTQIVVTEGKARPYLSIQPLMETSISRQTHEAQRSASKFSGKSVQTNLLNMRRQLKSEVETTILPYMKKSTDALDGAYISGAILVHKGNLIATLTPRQVQTYLMLTGQFKEGVIPIPCNDTKKNDSFEVVELETKLSARMRDGVPHVHVQMKLTGTVRELVCAQMSSYESAAAFQKKIASEIKKQLAESVRGMRQMKADMFGIGNKLYKKDPHLWEELKVDWDDKFSRSVYSFEVNVVITNSGLENGKPVLQVEGG</sequence>
<evidence type="ECO:0000256" key="5">
    <source>
        <dbReference type="ARBA" id="ARBA00023136"/>
    </source>
</evidence>
<dbReference type="Pfam" id="PF05504">
    <property type="entry name" value="Spore_GerAC"/>
    <property type="match status" value="1"/>
</dbReference>
<comment type="subcellular location">
    <subcellularLocation>
        <location evidence="1">Membrane</location>
        <topology evidence="1">Lipid-anchor</topology>
    </subcellularLocation>
</comment>
<evidence type="ECO:0000256" key="8">
    <source>
        <dbReference type="SAM" id="SignalP"/>
    </source>
</evidence>
<dbReference type="Pfam" id="PF25198">
    <property type="entry name" value="Spore_GerAC_N"/>
    <property type="match status" value="1"/>
</dbReference>
<proteinExistence type="inferred from homology"/>
<evidence type="ECO:0000259" key="9">
    <source>
        <dbReference type="Pfam" id="PF05504"/>
    </source>
</evidence>
<dbReference type="PROSITE" id="PS51257">
    <property type="entry name" value="PROKAR_LIPOPROTEIN"/>
    <property type="match status" value="1"/>
</dbReference>
<evidence type="ECO:0000313" key="12">
    <source>
        <dbReference type="Proteomes" id="UP000293142"/>
    </source>
</evidence>
<evidence type="ECO:0000313" key="11">
    <source>
        <dbReference type="EMBL" id="TBL79842.1"/>
    </source>
</evidence>
<keyword evidence="7" id="KW-0449">Lipoprotein</keyword>
<dbReference type="Proteomes" id="UP000293142">
    <property type="component" value="Unassembled WGS sequence"/>
</dbReference>
<name>A0A4V2J4H5_9BACL</name>
<evidence type="ECO:0000256" key="4">
    <source>
        <dbReference type="ARBA" id="ARBA00022729"/>
    </source>
</evidence>
<evidence type="ECO:0000259" key="10">
    <source>
        <dbReference type="Pfam" id="PF25198"/>
    </source>
</evidence>
<evidence type="ECO:0000256" key="6">
    <source>
        <dbReference type="ARBA" id="ARBA00023139"/>
    </source>
</evidence>
<dbReference type="GO" id="GO:0009847">
    <property type="term" value="P:spore germination"/>
    <property type="evidence" value="ECO:0007669"/>
    <property type="project" value="InterPro"/>
</dbReference>
<dbReference type="EMBL" id="SIRE01000006">
    <property type="protein sequence ID" value="TBL79842.1"/>
    <property type="molecule type" value="Genomic_DNA"/>
</dbReference>
<comment type="similarity">
    <text evidence="2">Belongs to the GerABKC lipoprotein family.</text>
</comment>